<accession>A0ABM7HJY7</accession>
<gene>
    <name evidence="1" type="ORF">MMAGJ_00650</name>
</gene>
<proteinExistence type="predicted"/>
<reference evidence="1 2" key="1">
    <citation type="journal article" date="2019" name="Emerg. Microbes Infect.">
        <title>Comprehensive subspecies identification of 175 nontuberculous mycobacteria species based on 7547 genomic profiles.</title>
        <authorList>
            <person name="Matsumoto Y."/>
            <person name="Kinjo T."/>
            <person name="Motooka D."/>
            <person name="Nabeya D."/>
            <person name="Jung N."/>
            <person name="Uechi K."/>
            <person name="Horii T."/>
            <person name="Iida T."/>
            <person name="Fujita J."/>
            <person name="Nakamura S."/>
        </authorList>
    </citation>
    <scope>NUCLEOTIDE SEQUENCE [LARGE SCALE GENOMIC DNA]</scope>
    <source>
        <strain evidence="1 2">JCM 12375</strain>
    </source>
</reference>
<organism evidence="1 2">
    <name type="scientific">Mycolicibacterium mageritense</name>
    <name type="common">Mycobacterium mageritense</name>
    <dbReference type="NCBI Taxonomy" id="53462"/>
    <lineage>
        <taxon>Bacteria</taxon>
        <taxon>Bacillati</taxon>
        <taxon>Actinomycetota</taxon>
        <taxon>Actinomycetes</taxon>
        <taxon>Mycobacteriales</taxon>
        <taxon>Mycobacteriaceae</taxon>
        <taxon>Mycolicibacterium</taxon>
    </lineage>
</organism>
<dbReference type="EMBL" id="AP022567">
    <property type="protein sequence ID" value="BBX30783.1"/>
    <property type="molecule type" value="Genomic_DNA"/>
</dbReference>
<keyword evidence="2" id="KW-1185">Reference proteome</keyword>
<sequence length="182" mass="19037">MPHIASIGTYLPCWGAEHRRTAGASSGLFALAALAESDSIGPLVAVEQASLSGITVASGETQVIRCERGARPVSEGAVTRGADLQISPAAYERAFEAKVRWGAGKYADSDGMDLPLRNRVDDSCALSADHELTPLPRTGTVYTEVTVEIPVPGLRSPDSPVIVELVRSGAPGYGYAFQPEAA</sequence>
<protein>
    <submittedName>
        <fullName evidence="1">Uncharacterized protein</fullName>
    </submittedName>
</protein>
<evidence type="ECO:0000313" key="2">
    <source>
        <dbReference type="Proteomes" id="UP000465622"/>
    </source>
</evidence>
<evidence type="ECO:0000313" key="1">
    <source>
        <dbReference type="EMBL" id="BBX30783.1"/>
    </source>
</evidence>
<name>A0ABM7HJY7_MYCME</name>
<dbReference type="Proteomes" id="UP000465622">
    <property type="component" value="Chromosome"/>
</dbReference>